<dbReference type="RefSeq" id="WP_044456226.1">
    <property type="nucleotide sequence ID" value="NZ_CP010897.2"/>
</dbReference>
<dbReference type="InterPro" id="IPR001920">
    <property type="entry name" value="Asp/Glu_race"/>
</dbReference>
<name>A0ABN4U9G7_9BURK</name>
<keyword evidence="4" id="KW-1185">Reference proteome</keyword>
<dbReference type="Gene3D" id="3.40.50.1860">
    <property type="match status" value="2"/>
</dbReference>
<dbReference type="InterPro" id="IPR004380">
    <property type="entry name" value="Asp_race"/>
</dbReference>
<dbReference type="PANTHER" id="PTHR21198:SF7">
    <property type="entry name" value="ASPARTATE-GLUTAMATE RACEMASE FAMILY"/>
    <property type="match status" value="1"/>
</dbReference>
<dbReference type="InterPro" id="IPR015942">
    <property type="entry name" value="Asp/Glu/hydantoin_racemase"/>
</dbReference>
<dbReference type="EMBL" id="CP010897">
    <property type="protein sequence ID" value="APD11325.1"/>
    <property type="molecule type" value="Genomic_DNA"/>
</dbReference>
<protein>
    <submittedName>
        <fullName evidence="3">Aspartate/glutamate racemase</fullName>
    </submittedName>
</protein>
<dbReference type="Proteomes" id="UP000035085">
    <property type="component" value="Chromosome"/>
</dbReference>
<keyword evidence="2" id="KW-0413">Isomerase</keyword>
<dbReference type="SUPFAM" id="SSF53681">
    <property type="entry name" value="Aspartate/glutamate racemase"/>
    <property type="match status" value="2"/>
</dbReference>
<sequence length="245" mass="26274">MRTIGLIGGMSWQSSAEYYRIINQAVQSRLGPLRSAQTLMYSVDFGPIERAQHEGRWHDAGVLLADAARRLQAGGAQCVVLCTNTMHKLAAQIEGAVTIPFIHIADPVGEAAQSGRIERIGLLGTAFTMEQDFMKARLTQRFGLDVIVPDAPDREVVHRIIYDELCVGVIREASRDAYRKIMAKLASAGAQAIVLGCTEITLLVNAGDSALPLLDTTTLHALAAVDFALQGNGNGNRDAHAGPAS</sequence>
<organism evidence="3 4">
    <name type="scientific">Pandoraea vervacti</name>
    <dbReference type="NCBI Taxonomy" id="656178"/>
    <lineage>
        <taxon>Bacteria</taxon>
        <taxon>Pseudomonadati</taxon>
        <taxon>Pseudomonadota</taxon>
        <taxon>Betaproteobacteria</taxon>
        <taxon>Burkholderiales</taxon>
        <taxon>Burkholderiaceae</taxon>
        <taxon>Pandoraea</taxon>
    </lineage>
</organism>
<evidence type="ECO:0000313" key="3">
    <source>
        <dbReference type="EMBL" id="APD11325.1"/>
    </source>
</evidence>
<evidence type="ECO:0000256" key="1">
    <source>
        <dbReference type="ARBA" id="ARBA00007847"/>
    </source>
</evidence>
<evidence type="ECO:0000256" key="2">
    <source>
        <dbReference type="ARBA" id="ARBA00023235"/>
    </source>
</evidence>
<reference evidence="4" key="1">
    <citation type="submission" date="2015-02" db="EMBL/GenBank/DDBJ databases">
        <title>Complete Genome Sequencing of Pandoraea vervacti NS15 sp. nov.</title>
        <authorList>
            <person name="Chan K.-G."/>
        </authorList>
    </citation>
    <scope>NUCLEOTIDE SEQUENCE [LARGE SCALE GENOMIC DNA]</scope>
    <source>
        <strain evidence="4">NS15</strain>
    </source>
</reference>
<proteinExistence type="inferred from homology"/>
<dbReference type="Pfam" id="PF01177">
    <property type="entry name" value="Asp_Glu_race"/>
    <property type="match status" value="1"/>
</dbReference>
<dbReference type="NCBIfam" id="TIGR00035">
    <property type="entry name" value="asp_race"/>
    <property type="match status" value="1"/>
</dbReference>
<gene>
    <name evidence="3" type="ORF">UC34_15390</name>
</gene>
<accession>A0ABN4U9G7</accession>
<comment type="similarity">
    <text evidence="1">Belongs to the aspartate/glutamate racemases family.</text>
</comment>
<evidence type="ECO:0000313" key="4">
    <source>
        <dbReference type="Proteomes" id="UP000035085"/>
    </source>
</evidence>
<dbReference type="PANTHER" id="PTHR21198">
    <property type="entry name" value="GLUTAMATE RACEMASE"/>
    <property type="match status" value="1"/>
</dbReference>